<dbReference type="Proteomes" id="UP000077202">
    <property type="component" value="Unassembled WGS sequence"/>
</dbReference>
<proteinExistence type="predicted"/>
<name>A0A176WLA2_MARPO</name>
<comment type="caution">
    <text evidence="1">The sequence shown here is derived from an EMBL/GenBank/DDBJ whole genome shotgun (WGS) entry which is preliminary data.</text>
</comment>
<evidence type="ECO:0000313" key="1">
    <source>
        <dbReference type="EMBL" id="OAE33940.1"/>
    </source>
</evidence>
<dbReference type="AlphaFoldDB" id="A0A176WLA2"/>
<reference evidence="1" key="1">
    <citation type="submission" date="2016-03" db="EMBL/GenBank/DDBJ databases">
        <title>Mechanisms controlling the formation of the plant cell surface in tip-growing cells are functionally conserved among land plants.</title>
        <authorList>
            <person name="Honkanen S."/>
            <person name="Jones V.A."/>
            <person name="Morieri G."/>
            <person name="Champion C."/>
            <person name="Hetherington A.J."/>
            <person name="Kelly S."/>
            <person name="Saint-Marcoux D."/>
            <person name="Proust H."/>
            <person name="Prescott H."/>
            <person name="Dolan L."/>
        </authorList>
    </citation>
    <scope>NUCLEOTIDE SEQUENCE [LARGE SCALE GENOMIC DNA]</scope>
    <source>
        <tissue evidence="1">Whole gametophyte</tissue>
    </source>
</reference>
<evidence type="ECO:0000313" key="2">
    <source>
        <dbReference type="Proteomes" id="UP000077202"/>
    </source>
</evidence>
<dbReference type="EMBL" id="LVLJ01000469">
    <property type="protein sequence ID" value="OAE33940.1"/>
    <property type="molecule type" value="Genomic_DNA"/>
</dbReference>
<accession>A0A176WLA2</accession>
<organism evidence="1 2">
    <name type="scientific">Marchantia polymorpha subsp. ruderalis</name>
    <dbReference type="NCBI Taxonomy" id="1480154"/>
    <lineage>
        <taxon>Eukaryota</taxon>
        <taxon>Viridiplantae</taxon>
        <taxon>Streptophyta</taxon>
        <taxon>Embryophyta</taxon>
        <taxon>Marchantiophyta</taxon>
        <taxon>Marchantiopsida</taxon>
        <taxon>Marchantiidae</taxon>
        <taxon>Marchantiales</taxon>
        <taxon>Marchantiaceae</taxon>
        <taxon>Marchantia</taxon>
    </lineage>
</organism>
<protein>
    <submittedName>
        <fullName evidence="1">Uncharacterized protein</fullName>
    </submittedName>
</protein>
<sequence>MDMDDDDEEEEQQQAVEELALLRISSKSSLSEADKSLKGRNSAAHSTAQHCAPRKLGMACAGLGSATYTGLDYGRSGANYGTMWDPGTGGRGSLEELEELGAIGLAYVCEEEEEEEEEEEAEKEFQIDMYCMWHPGGPATLLFELHLGPRLSSGAGSGTHIVAAIASAG</sequence>
<keyword evidence="2" id="KW-1185">Reference proteome</keyword>
<gene>
    <name evidence="1" type="ORF">AXG93_2953s1000</name>
</gene>